<comment type="similarity">
    <text evidence="2">Belongs to the RRN7/TAF1B family.</text>
</comment>
<dbReference type="Pfam" id="PF20645">
    <property type="entry name" value="Rrn7_cyclin_C"/>
    <property type="match status" value="1"/>
</dbReference>
<dbReference type="GO" id="GO:0001164">
    <property type="term" value="F:RNA polymerase I core promoter sequence-specific DNA binding"/>
    <property type="evidence" value="ECO:0007669"/>
    <property type="project" value="InterPro"/>
</dbReference>
<dbReference type="GO" id="GO:0070860">
    <property type="term" value="C:RNA polymerase I core factor complex"/>
    <property type="evidence" value="ECO:0007669"/>
    <property type="project" value="InterPro"/>
</dbReference>
<dbReference type="InterPro" id="IPR033599">
    <property type="entry name" value="TAF1B/Rrn7"/>
</dbReference>
<keyword evidence="10" id="KW-0539">Nucleus</keyword>
<evidence type="ECO:0000256" key="5">
    <source>
        <dbReference type="ARBA" id="ARBA00022771"/>
    </source>
</evidence>
<evidence type="ECO:0000256" key="4">
    <source>
        <dbReference type="ARBA" id="ARBA00022723"/>
    </source>
</evidence>
<evidence type="ECO:0000256" key="6">
    <source>
        <dbReference type="ARBA" id="ARBA00022833"/>
    </source>
</evidence>
<evidence type="ECO:0000256" key="8">
    <source>
        <dbReference type="ARBA" id="ARBA00023125"/>
    </source>
</evidence>
<protein>
    <recommendedName>
        <fullName evidence="3">TATA box-binding protein-associated factor RNA polymerase I subunit B</fullName>
    </recommendedName>
    <alternativeName>
        <fullName evidence="11">TATA box-binding protein-associated factor 1B</fullName>
    </alternativeName>
</protein>
<keyword evidence="7" id="KW-0805">Transcription regulation</keyword>
<name>A0A2H6NEC1_9SAUR</name>
<dbReference type="GO" id="GO:0005668">
    <property type="term" value="C:RNA polymerase transcription factor SL1 complex"/>
    <property type="evidence" value="ECO:0007669"/>
    <property type="project" value="TreeGrafter"/>
</dbReference>
<dbReference type="InterPro" id="IPR021752">
    <property type="entry name" value="TF_Rrn7_Zf"/>
</dbReference>
<keyword evidence="8" id="KW-0238">DNA-binding</keyword>
<feature type="domain" description="Rrn7/TAF1B C-terminal cyclin" evidence="14">
    <location>
        <begin position="262"/>
        <end position="452"/>
    </location>
</feature>
<accession>A0A2H6NEC1</accession>
<evidence type="ECO:0000256" key="11">
    <source>
        <dbReference type="ARBA" id="ARBA00032500"/>
    </source>
</evidence>
<sequence>MEEEDARGYNEPCGYCSAVSWSITEEGRFYCTSCHTVIEKTREVQTGDVITNARAQSISRGLRKRKNKFDKGWEWFICEGFQYILRKQAEALQSLGVSSQMKDEVLYNFWRRYLHKSKEAYSDKAVSDVTYGISSHTDTETEVESTSPINLTCSTSDIDVISEFSTAAASSVSKASAKSGWSGSVDGSLYLQKRKKGDLSLSMPLTLAFCSLSLLWLRESITLSDLLRLVMDGDIPYLNAFKEFPEEMKMYGADFKIFHVQAWPKYDDVYKKMHALAGFMDLPCFPDITEHSFLHPSILCMKYMMEINLPDDMNKWTCRVIKKIGVGETDFLTLHPGNKSIWKVKYDILAVAIIIVVLKILFLLDDEYEWLLANYVKERNKKNEEGCPIFDIKKWYMVVKNILDVEQKKFNEERIRRLWRCEKPLLYSASEKYVVLKKKQMVMDLQRQFRTLTGCPELTEKRKPSLFQFNWTLESTEKDCFHGHSLGAFLQQKGDTFTPLNRDYWLCTVKKRKRARSPRERYNESDFPHTYRFVLDLFSFLLRVQPYLIHEEVSTIEQKLFCSKLHMKSRIFKVQKKS</sequence>
<proteinExistence type="inferred from homology"/>
<evidence type="ECO:0000313" key="15">
    <source>
        <dbReference type="EMBL" id="LAA30645.1"/>
    </source>
</evidence>
<dbReference type="InterPro" id="IPR048540">
    <property type="entry name" value="Rrn7_cyclin_N"/>
</dbReference>
<dbReference type="Pfam" id="PF11781">
    <property type="entry name" value="Zn_ribbon_RRN7"/>
    <property type="match status" value="1"/>
</dbReference>
<evidence type="ECO:0000259" key="14">
    <source>
        <dbReference type="Pfam" id="PF20645"/>
    </source>
</evidence>
<organism evidence="15">
    <name type="scientific">Micrurus carvalhoi</name>
    <dbReference type="NCBI Taxonomy" id="3147026"/>
    <lineage>
        <taxon>Eukaryota</taxon>
        <taxon>Metazoa</taxon>
        <taxon>Chordata</taxon>
        <taxon>Craniata</taxon>
        <taxon>Vertebrata</taxon>
        <taxon>Euteleostomi</taxon>
        <taxon>Lepidosauria</taxon>
        <taxon>Squamata</taxon>
        <taxon>Bifurcata</taxon>
        <taxon>Unidentata</taxon>
        <taxon>Episquamata</taxon>
        <taxon>Toxicofera</taxon>
        <taxon>Serpentes</taxon>
        <taxon>Colubroidea</taxon>
        <taxon>Elapidae</taxon>
        <taxon>Elapinae</taxon>
        <taxon>Micrurus</taxon>
    </lineage>
</organism>
<feature type="domain" description="Rrn7/TAF1B N-terminal cyclin" evidence="13">
    <location>
        <begin position="81"/>
        <end position="245"/>
    </location>
</feature>
<dbReference type="PANTHER" id="PTHR31576">
    <property type="entry name" value="TATA BOX-BINDING PROTEIN-ASSOCIATED FACTOR RNA POLYMERASE I SUBUNIT B"/>
    <property type="match status" value="1"/>
</dbReference>
<evidence type="ECO:0000256" key="9">
    <source>
        <dbReference type="ARBA" id="ARBA00023163"/>
    </source>
</evidence>
<evidence type="ECO:0000259" key="13">
    <source>
        <dbReference type="Pfam" id="PF20644"/>
    </source>
</evidence>
<evidence type="ECO:0000256" key="3">
    <source>
        <dbReference type="ARBA" id="ARBA00018994"/>
    </source>
</evidence>
<dbReference type="InterPro" id="IPR048538">
    <property type="entry name" value="Rrn7_cyclin_C"/>
</dbReference>
<dbReference type="AlphaFoldDB" id="A0A2H6NEC1"/>
<keyword evidence="4" id="KW-0479">Metal-binding</keyword>
<keyword evidence="5" id="KW-0863">Zinc-finger</keyword>
<keyword evidence="6" id="KW-0862">Zinc</keyword>
<evidence type="ECO:0000256" key="10">
    <source>
        <dbReference type="ARBA" id="ARBA00023242"/>
    </source>
</evidence>
<dbReference type="EMBL" id="IACI01084999">
    <property type="protein sequence ID" value="LAA30645.1"/>
    <property type="molecule type" value="Transcribed_RNA"/>
</dbReference>
<dbReference type="EMBL" id="IACI01084996">
    <property type="protein sequence ID" value="LAA30642.1"/>
    <property type="molecule type" value="Transcribed_RNA"/>
</dbReference>
<dbReference type="Pfam" id="PF20644">
    <property type="entry name" value="Rrn7_cyclin_N"/>
    <property type="match status" value="1"/>
</dbReference>
<feature type="domain" description="RRN7-type" evidence="12">
    <location>
        <begin position="8"/>
        <end position="39"/>
    </location>
</feature>
<dbReference type="PANTHER" id="PTHR31576:SF2">
    <property type="entry name" value="TATA BOX-BINDING PROTEIN-ASSOCIATED FACTOR RNA POLYMERASE I SUBUNIT B"/>
    <property type="match status" value="1"/>
</dbReference>
<evidence type="ECO:0000259" key="12">
    <source>
        <dbReference type="Pfam" id="PF11781"/>
    </source>
</evidence>
<comment type="subcellular location">
    <subcellularLocation>
        <location evidence="1">Nucleus</location>
        <location evidence="1">Nucleolus</location>
    </subcellularLocation>
</comment>
<evidence type="ECO:0000256" key="2">
    <source>
        <dbReference type="ARBA" id="ARBA00006899"/>
    </source>
</evidence>
<evidence type="ECO:0000256" key="7">
    <source>
        <dbReference type="ARBA" id="ARBA00023015"/>
    </source>
</evidence>
<reference evidence="15" key="1">
    <citation type="submission" date="2017-07" db="EMBL/GenBank/DDBJ databases">
        <authorList>
            <person name="Mikheyev A."/>
            <person name="Grau M."/>
        </authorList>
    </citation>
    <scope>NUCLEOTIDE SEQUENCE</scope>
    <source>
        <tissue evidence="15">Venom_gland</tissue>
    </source>
</reference>
<evidence type="ECO:0000256" key="1">
    <source>
        <dbReference type="ARBA" id="ARBA00004604"/>
    </source>
</evidence>
<keyword evidence="9" id="KW-0804">Transcription</keyword>
<dbReference type="GO" id="GO:0008270">
    <property type="term" value="F:zinc ion binding"/>
    <property type="evidence" value="ECO:0007669"/>
    <property type="project" value="UniProtKB-KW"/>
</dbReference>
<dbReference type="GO" id="GO:0042790">
    <property type="term" value="P:nucleolar large rRNA transcription by RNA polymerase I"/>
    <property type="evidence" value="ECO:0007669"/>
    <property type="project" value="TreeGrafter"/>
</dbReference>
<reference evidence="15" key="2">
    <citation type="submission" date="2017-12" db="EMBL/GenBank/DDBJ databases">
        <title>Coralsnake Venomics: Analyses of Venom Gland Transcriptomes and Proteomes of Six Brazilian Taxa.</title>
        <authorList>
            <person name="Aird S.D."/>
            <person name="Jorge da Silva N."/>
            <person name="Qiu L."/>
            <person name="Villar-Briones A."/>
            <person name="Aparecida-Saddi V."/>
            <person name="Campos-Telles M.P."/>
            <person name="Grau M."/>
            <person name="Mikheyev A.S."/>
        </authorList>
    </citation>
    <scope>NUCLEOTIDE SEQUENCE</scope>
    <source>
        <tissue evidence="15">Venom_gland</tissue>
    </source>
</reference>